<dbReference type="OrthoDB" id="23314at10239"/>
<dbReference type="Proteomes" id="UP000201398">
    <property type="component" value="Segment"/>
</dbReference>
<proteinExistence type="predicted"/>
<keyword evidence="2" id="KW-1185">Reference proteome</keyword>
<dbReference type="KEGG" id="vg:26613988"/>
<name>A0A0K1Y6P2_9CAUD</name>
<reference evidence="1 2" key="1">
    <citation type="submission" date="2015-07" db="EMBL/GenBank/DDBJ databases">
        <authorList>
            <person name="Ahmed S.Y."/>
            <person name="Anderson S.M."/>
            <person name="Brusacoram J."/>
            <person name="Crum A.H."/>
            <person name="Gearhart E.M."/>
            <person name="Kleinschmidt S.L."/>
            <person name="Kroska S.N."/>
            <person name="Rotering K.H."/>
            <person name="Westholm D.E."/>
            <person name="Anders K.R."/>
            <person name="Bradley K.W."/>
            <person name="Asai D.J."/>
            <person name="Bowman C.A."/>
            <person name="Russell D.A."/>
            <person name="Pope W.H."/>
            <person name="Jacobs-Sera D."/>
            <person name="Hendrix R.W."/>
            <person name="Hatfull G.F."/>
        </authorList>
    </citation>
    <scope>NUCLEOTIDE SEQUENCE [LARGE SCALE GENOMIC DNA]</scope>
</reference>
<organism evidence="1 2">
    <name type="scientific">Mycobacterium phage Brusacoram</name>
    <dbReference type="NCBI Taxonomy" id="1698358"/>
    <lineage>
        <taxon>Viruses</taxon>
        <taxon>Duplodnaviria</taxon>
        <taxon>Heunggongvirae</taxon>
        <taxon>Uroviricota</taxon>
        <taxon>Caudoviricetes</taxon>
        <taxon>Pclasvirinae</taxon>
        <taxon>Fishburnevirus</taxon>
        <taxon>Fishburnevirus brusacoram</taxon>
    </lineage>
</organism>
<gene>
    <name evidence="1" type="ORF">SEA_BRUSACORAM_47</name>
</gene>
<accession>A0A0K1Y6P2</accession>
<dbReference type="EMBL" id="KT347313">
    <property type="protein sequence ID" value="AKY02573.1"/>
    <property type="molecule type" value="Genomic_DNA"/>
</dbReference>
<dbReference type="RefSeq" id="YP_009193944.1">
    <property type="nucleotide sequence ID" value="NC_028747.1"/>
</dbReference>
<dbReference type="GeneID" id="26613988"/>
<protein>
    <submittedName>
        <fullName evidence="1">Uncharacterized protein</fullName>
    </submittedName>
</protein>
<evidence type="ECO:0000313" key="2">
    <source>
        <dbReference type="Proteomes" id="UP000201398"/>
    </source>
</evidence>
<sequence length="70" mass="7317">MSAPDRAAVVELVTNAIGYGVMMATEGCDKLRERLQSAPPNTSLADVVRAEAEQFVNIRADLVAALGGDA</sequence>
<evidence type="ECO:0000313" key="1">
    <source>
        <dbReference type="EMBL" id="AKY02573.1"/>
    </source>
</evidence>